<sequence>MATATTKPNHEDRMIQLETMMVDMMAMMREMQASSLTTGPSQPTASTSALAQPSIDSLAPNEDDMNIAD</sequence>
<protein>
    <submittedName>
        <fullName evidence="2">Uncharacterized protein</fullName>
    </submittedName>
</protein>
<organism evidence="2">
    <name type="scientific">Sesamum angustifolium</name>
    <dbReference type="NCBI Taxonomy" id="2727405"/>
    <lineage>
        <taxon>Eukaryota</taxon>
        <taxon>Viridiplantae</taxon>
        <taxon>Streptophyta</taxon>
        <taxon>Embryophyta</taxon>
        <taxon>Tracheophyta</taxon>
        <taxon>Spermatophyta</taxon>
        <taxon>Magnoliopsida</taxon>
        <taxon>eudicotyledons</taxon>
        <taxon>Gunneridae</taxon>
        <taxon>Pentapetalae</taxon>
        <taxon>asterids</taxon>
        <taxon>lamiids</taxon>
        <taxon>Lamiales</taxon>
        <taxon>Pedaliaceae</taxon>
        <taxon>Sesamum</taxon>
    </lineage>
</organism>
<accession>A0AAW2JAF0</accession>
<evidence type="ECO:0000256" key="1">
    <source>
        <dbReference type="SAM" id="MobiDB-lite"/>
    </source>
</evidence>
<gene>
    <name evidence="2" type="ORF">Sangu_2535200</name>
</gene>
<evidence type="ECO:0000313" key="2">
    <source>
        <dbReference type="EMBL" id="KAL0291347.1"/>
    </source>
</evidence>
<proteinExistence type="predicted"/>
<comment type="caution">
    <text evidence="2">The sequence shown here is derived from an EMBL/GenBank/DDBJ whole genome shotgun (WGS) entry which is preliminary data.</text>
</comment>
<feature type="compositionally biased region" description="Polar residues" evidence="1">
    <location>
        <begin position="32"/>
        <end position="55"/>
    </location>
</feature>
<reference evidence="2" key="1">
    <citation type="submission" date="2020-06" db="EMBL/GenBank/DDBJ databases">
        <authorList>
            <person name="Li T."/>
            <person name="Hu X."/>
            <person name="Zhang T."/>
            <person name="Song X."/>
            <person name="Zhang H."/>
            <person name="Dai N."/>
            <person name="Sheng W."/>
            <person name="Hou X."/>
            <person name="Wei L."/>
        </authorList>
    </citation>
    <scope>NUCLEOTIDE SEQUENCE</scope>
    <source>
        <strain evidence="2">G01</strain>
        <tissue evidence="2">Leaf</tissue>
    </source>
</reference>
<dbReference type="AlphaFoldDB" id="A0AAW2JAF0"/>
<reference evidence="2" key="2">
    <citation type="journal article" date="2024" name="Plant">
        <title>Genomic evolution and insights into agronomic trait innovations of Sesamum species.</title>
        <authorList>
            <person name="Miao H."/>
            <person name="Wang L."/>
            <person name="Qu L."/>
            <person name="Liu H."/>
            <person name="Sun Y."/>
            <person name="Le M."/>
            <person name="Wang Q."/>
            <person name="Wei S."/>
            <person name="Zheng Y."/>
            <person name="Lin W."/>
            <person name="Duan Y."/>
            <person name="Cao H."/>
            <person name="Xiong S."/>
            <person name="Wang X."/>
            <person name="Wei L."/>
            <person name="Li C."/>
            <person name="Ma Q."/>
            <person name="Ju M."/>
            <person name="Zhao R."/>
            <person name="Li G."/>
            <person name="Mu C."/>
            <person name="Tian Q."/>
            <person name="Mei H."/>
            <person name="Zhang T."/>
            <person name="Gao T."/>
            <person name="Zhang H."/>
        </authorList>
    </citation>
    <scope>NUCLEOTIDE SEQUENCE</scope>
    <source>
        <strain evidence="2">G01</strain>
    </source>
</reference>
<name>A0AAW2JAF0_9LAMI</name>
<feature type="region of interest" description="Disordered" evidence="1">
    <location>
        <begin position="29"/>
        <end position="69"/>
    </location>
</feature>
<dbReference type="EMBL" id="JACGWK010001313">
    <property type="protein sequence ID" value="KAL0291347.1"/>
    <property type="molecule type" value="Genomic_DNA"/>
</dbReference>